<keyword evidence="7" id="KW-0812">Transmembrane</keyword>
<dbReference type="InterPro" id="IPR036179">
    <property type="entry name" value="Ig-like_dom_sf"/>
</dbReference>
<dbReference type="PROSITE" id="PS50835">
    <property type="entry name" value="IG_LIKE"/>
    <property type="match status" value="2"/>
</dbReference>
<keyword evidence="2" id="KW-0732">Signal</keyword>
<dbReference type="InterPro" id="IPR003598">
    <property type="entry name" value="Ig_sub2"/>
</dbReference>
<dbReference type="EMBL" id="UXUI01007137">
    <property type="protein sequence ID" value="VDD85636.1"/>
    <property type="molecule type" value="Genomic_DNA"/>
</dbReference>
<keyword evidence="6" id="KW-0393">Immunoglobulin domain</keyword>
<keyword evidence="10" id="KW-1185">Reference proteome</keyword>
<dbReference type="InterPro" id="IPR001611">
    <property type="entry name" value="Leu-rich_rpt"/>
</dbReference>
<dbReference type="InterPro" id="IPR003599">
    <property type="entry name" value="Ig_sub"/>
</dbReference>
<keyword evidence="3" id="KW-0677">Repeat</keyword>
<dbReference type="SMART" id="SM00365">
    <property type="entry name" value="LRR_SD22"/>
    <property type="match status" value="5"/>
</dbReference>
<evidence type="ECO:0000256" key="7">
    <source>
        <dbReference type="SAM" id="Phobius"/>
    </source>
</evidence>
<name>A0A0N4UUJ7_ENTVE</name>
<dbReference type="STRING" id="51028.A0A0N4UUJ7"/>
<dbReference type="InterPro" id="IPR013098">
    <property type="entry name" value="Ig_I-set"/>
</dbReference>
<accession>A0A0N4UUJ7</accession>
<dbReference type="WBParaSite" id="EVEC_0000107101-mRNA-1">
    <property type="protein sequence ID" value="EVEC_0000107101-mRNA-1"/>
    <property type="gene ID" value="EVEC_0000107101"/>
</dbReference>
<evidence type="ECO:0000256" key="4">
    <source>
        <dbReference type="ARBA" id="ARBA00023157"/>
    </source>
</evidence>
<dbReference type="Proteomes" id="UP000274131">
    <property type="component" value="Unassembled WGS sequence"/>
</dbReference>
<feature type="domain" description="Ig-like" evidence="8">
    <location>
        <begin position="524"/>
        <end position="634"/>
    </location>
</feature>
<reference evidence="9 10" key="2">
    <citation type="submission" date="2018-10" db="EMBL/GenBank/DDBJ databases">
        <authorList>
            <consortium name="Pathogen Informatics"/>
        </authorList>
    </citation>
    <scope>NUCLEOTIDE SEQUENCE [LARGE SCALE GENOMIC DNA]</scope>
</reference>
<evidence type="ECO:0000259" key="8">
    <source>
        <dbReference type="PROSITE" id="PS50835"/>
    </source>
</evidence>
<dbReference type="SMART" id="SM00082">
    <property type="entry name" value="LRRCT"/>
    <property type="match status" value="1"/>
</dbReference>
<feature type="transmembrane region" description="Helical" evidence="7">
    <location>
        <begin position="28"/>
        <end position="45"/>
    </location>
</feature>
<keyword evidence="1" id="KW-0433">Leucine-rich repeat</keyword>
<dbReference type="CDD" id="cd00096">
    <property type="entry name" value="Ig"/>
    <property type="match status" value="1"/>
</dbReference>
<evidence type="ECO:0000256" key="1">
    <source>
        <dbReference type="ARBA" id="ARBA00022614"/>
    </source>
</evidence>
<keyword evidence="7" id="KW-0472">Membrane</keyword>
<dbReference type="PROSITE" id="PS51450">
    <property type="entry name" value="LRR"/>
    <property type="match status" value="3"/>
</dbReference>
<dbReference type="PANTHER" id="PTHR45842:SF12">
    <property type="entry name" value="KEKKON 5, ISOFORM A"/>
    <property type="match status" value="1"/>
</dbReference>
<dbReference type="InterPro" id="IPR003591">
    <property type="entry name" value="Leu-rich_rpt_typical-subtyp"/>
</dbReference>
<evidence type="ECO:0000313" key="9">
    <source>
        <dbReference type="EMBL" id="VDD85636.1"/>
    </source>
</evidence>
<dbReference type="InterPro" id="IPR013783">
    <property type="entry name" value="Ig-like_fold"/>
</dbReference>
<dbReference type="OrthoDB" id="5917255at2759"/>
<dbReference type="Pfam" id="PF07679">
    <property type="entry name" value="I-set"/>
    <property type="match status" value="2"/>
</dbReference>
<dbReference type="SMART" id="SM00369">
    <property type="entry name" value="LRR_TYP"/>
    <property type="match status" value="9"/>
</dbReference>
<proteinExistence type="predicted"/>
<evidence type="ECO:0000256" key="6">
    <source>
        <dbReference type="ARBA" id="ARBA00023319"/>
    </source>
</evidence>
<dbReference type="PANTHER" id="PTHR45842">
    <property type="entry name" value="SYNAPTIC ADHESION-LIKE MOLECULE SALM"/>
    <property type="match status" value="1"/>
</dbReference>
<dbReference type="InterPro" id="IPR032675">
    <property type="entry name" value="LRR_dom_sf"/>
</dbReference>
<evidence type="ECO:0000256" key="5">
    <source>
        <dbReference type="ARBA" id="ARBA00023180"/>
    </source>
</evidence>
<dbReference type="SUPFAM" id="SSF52058">
    <property type="entry name" value="L domain-like"/>
    <property type="match status" value="2"/>
</dbReference>
<dbReference type="SMART" id="SM00408">
    <property type="entry name" value="IGc2"/>
    <property type="match status" value="2"/>
</dbReference>
<keyword evidence="7" id="KW-1133">Transmembrane helix</keyword>
<dbReference type="AlphaFoldDB" id="A0A0N4UUJ7"/>
<dbReference type="InterPro" id="IPR000483">
    <property type="entry name" value="Cys-rich_flank_reg_C"/>
</dbReference>
<dbReference type="InterPro" id="IPR007110">
    <property type="entry name" value="Ig-like_dom"/>
</dbReference>
<dbReference type="FunFam" id="2.60.40.10:FF:000032">
    <property type="entry name" value="palladin isoform X1"/>
    <property type="match status" value="1"/>
</dbReference>
<dbReference type="Gene3D" id="3.80.10.10">
    <property type="entry name" value="Ribonuclease Inhibitor"/>
    <property type="match status" value="4"/>
</dbReference>
<evidence type="ECO:0000313" key="10">
    <source>
        <dbReference type="Proteomes" id="UP000274131"/>
    </source>
</evidence>
<reference evidence="11" key="1">
    <citation type="submission" date="2017-02" db="UniProtKB">
        <authorList>
            <consortium name="WormBaseParasite"/>
        </authorList>
    </citation>
    <scope>IDENTIFICATION</scope>
</reference>
<protein>
    <submittedName>
        <fullName evidence="11">LRRCT domain-containing protein</fullName>
    </submittedName>
</protein>
<keyword evidence="4" id="KW-1015">Disulfide bond</keyword>
<keyword evidence="5" id="KW-0325">Glycoprotein</keyword>
<sequence length="756" mass="85626">MTTPKVGFDDPLEKFSSSNAFRIPNSSVTMLLSSYCILAFIVMMLDVHRVCGIAIVCPCGCRCKSSRIDCSQTLCRLTPPSRFSERTTHLDLSENNLEFIPENVIIKNNKLRLLSENRIENLTTNEFSSLSGVVSVNLRRNGIVHLPDTHYIVTTIHHIKTLDLSENLIEVLEAYTFAAFPTLTNLNLSYNNLFAIHRDAFIELLEMPSALFRYLRGNQLMQIESLTFRPLTGLVNLDLSHCLITTFGDGTFLDVNKLKTLNLTHNRIEKIGGWLFGLNSLLTIDLSYNNIEELDDGEASMWTLVTTLEWVSLAHNRVPYVPTTFKILKRLKYLYLNHNQIRSVAGDAFLGLNQLLRLDLSGNLLNEFFENGEAFDGSKLSLKELAIAANDISVVSVRMFEHIGRIETLDVDQNPISVIEENAFEGHDLRNLSNKKRSFKKSVGLQLNLKQKSAKLLIINTSSMVCDCNIKWFHEWIRLSNISQAAIRIKCSYPKKNNGTDLFDLKDSFLTCDSPYVNNFPPHPQLLDHSETLIKTTVGETQKLTCNVTGATPLNIEWNVYHNGQKSLASQSVENFYADIHSLTHSRTLELQNDFIRTYLYSELILKNVSVDDEGEYRCSARNSYGAVHSPRIKFATVEEPVLVVLPENVTADIGSTVTFRCAARGRPLPVLKWQKQGGTMYAAEEKRLHVKPDEDSFYITEVKKTDEGLYKCVAENFLGRAEASALLIVRGKSINFDVRSGFIHRTYYYMHQFGV</sequence>
<evidence type="ECO:0000313" key="11">
    <source>
        <dbReference type="WBParaSite" id="EVEC_0000107101-mRNA-1"/>
    </source>
</evidence>
<evidence type="ECO:0000256" key="2">
    <source>
        <dbReference type="ARBA" id="ARBA00022729"/>
    </source>
</evidence>
<organism evidence="11">
    <name type="scientific">Enterobius vermicularis</name>
    <name type="common">Human pinworm</name>
    <dbReference type="NCBI Taxonomy" id="51028"/>
    <lineage>
        <taxon>Eukaryota</taxon>
        <taxon>Metazoa</taxon>
        <taxon>Ecdysozoa</taxon>
        <taxon>Nematoda</taxon>
        <taxon>Chromadorea</taxon>
        <taxon>Rhabditida</taxon>
        <taxon>Spirurina</taxon>
        <taxon>Oxyuridomorpha</taxon>
        <taxon>Oxyuroidea</taxon>
        <taxon>Oxyuridae</taxon>
        <taxon>Enterobius</taxon>
    </lineage>
</organism>
<dbReference type="Pfam" id="PF13855">
    <property type="entry name" value="LRR_8"/>
    <property type="match status" value="3"/>
</dbReference>
<dbReference type="InterPro" id="IPR050467">
    <property type="entry name" value="LRFN"/>
</dbReference>
<dbReference type="SUPFAM" id="SSF48726">
    <property type="entry name" value="Immunoglobulin"/>
    <property type="match status" value="2"/>
</dbReference>
<feature type="domain" description="Ig-like" evidence="8">
    <location>
        <begin position="641"/>
        <end position="729"/>
    </location>
</feature>
<gene>
    <name evidence="9" type="ORF">EVEC_LOCUS779</name>
</gene>
<dbReference type="SMART" id="SM00409">
    <property type="entry name" value="IG"/>
    <property type="match status" value="2"/>
</dbReference>
<dbReference type="Gene3D" id="2.60.40.10">
    <property type="entry name" value="Immunoglobulins"/>
    <property type="match status" value="2"/>
</dbReference>
<evidence type="ECO:0000256" key="3">
    <source>
        <dbReference type="ARBA" id="ARBA00022737"/>
    </source>
</evidence>